<dbReference type="Pfam" id="PF01118">
    <property type="entry name" value="Semialdhyde_dh"/>
    <property type="match status" value="1"/>
</dbReference>
<dbReference type="Proteomes" id="UP000298603">
    <property type="component" value="Chromosome"/>
</dbReference>
<keyword evidence="14" id="KW-0486">Methionine biosynthesis</keyword>
<evidence type="ECO:0000256" key="1">
    <source>
        <dbReference type="ARBA" id="ARBA00002492"/>
    </source>
</evidence>
<evidence type="ECO:0000256" key="5">
    <source>
        <dbReference type="ARBA" id="ARBA00010584"/>
    </source>
</evidence>
<dbReference type="RefSeq" id="WP_158349546.1">
    <property type="nucleotide sequence ID" value="NZ_CP032996.1"/>
</dbReference>
<evidence type="ECO:0000313" key="20">
    <source>
        <dbReference type="Proteomes" id="UP000298603"/>
    </source>
</evidence>
<evidence type="ECO:0000256" key="11">
    <source>
        <dbReference type="ARBA" id="ARBA00022915"/>
    </source>
</evidence>
<keyword evidence="20" id="KW-1185">Reference proteome</keyword>
<gene>
    <name evidence="19" type="primary">asd</name>
    <name evidence="19" type="ORF">D9V81_01500</name>
</gene>
<dbReference type="Pfam" id="PF02774">
    <property type="entry name" value="Semialdhyde_dhC"/>
    <property type="match status" value="1"/>
</dbReference>
<dbReference type="GO" id="GO:0009086">
    <property type="term" value="P:methionine biosynthetic process"/>
    <property type="evidence" value="ECO:0007669"/>
    <property type="project" value="UniProtKB-KW"/>
</dbReference>
<feature type="active site" description="Proton acceptor" evidence="17">
    <location>
        <position position="274"/>
    </location>
</feature>
<keyword evidence="10" id="KW-0521">NADP</keyword>
<dbReference type="EMBL" id="CP032996">
    <property type="protein sequence ID" value="QCI27281.1"/>
    <property type="molecule type" value="Genomic_DNA"/>
</dbReference>
<dbReference type="GO" id="GO:0019877">
    <property type="term" value="P:diaminopimelate biosynthetic process"/>
    <property type="evidence" value="ECO:0007669"/>
    <property type="project" value="UniProtKB-KW"/>
</dbReference>
<dbReference type="SUPFAM" id="SSF51735">
    <property type="entry name" value="NAD(P)-binding Rossmann-fold domains"/>
    <property type="match status" value="1"/>
</dbReference>
<dbReference type="UniPathway" id="UPA00051">
    <property type="reaction ID" value="UER00464"/>
</dbReference>
<sequence>MKKTIGFIGWRGMVGSVLIQRMIEENDFENINPIFFSTSQPGNLGPNIIGKNKLQDAYNLELLNTMDIIISCQGGEYTNFIYKKLRKLGWLGYWVDAASSLRMKDDSIIVLDPINLQSIYSGINNGKKTFVGGNCTVSLMLLALGGLFFNNLVDWITFSTYQAASGAGSKNILELIKQMGYLYNSVSDDLNSVNISILEIEKKISKSIKEKNFPIKEFCAPLAGNVLPWIDYALKNNQTKEEWKVQAEANKILDTNKLIPIDGTCVRVGTFRCHSQSFIIKLKKDLSYSNIIQILQEQNHWVRIVPNNFQSTINLLTPMAITGTLNISVGRIRKLNVHSKLLSIFTVGDQLLWGAAEPIRRVLMILINT</sequence>
<protein>
    <recommendedName>
        <fullName evidence="7 16">Aspartate-semialdehyde dehydrogenase</fullName>
        <ecNumber evidence="7 16">1.2.1.11</ecNumber>
    </recommendedName>
</protein>
<dbReference type="PANTHER" id="PTHR46278">
    <property type="entry name" value="DEHYDROGENASE, PUTATIVE-RELATED"/>
    <property type="match status" value="1"/>
</dbReference>
<proteinExistence type="inferred from homology"/>
<comment type="catalytic activity">
    <reaction evidence="15">
        <text>L-aspartate 4-semialdehyde + phosphate + NADP(+) = 4-phospho-L-aspartate + NADPH + H(+)</text>
        <dbReference type="Rhea" id="RHEA:24284"/>
        <dbReference type="ChEBI" id="CHEBI:15378"/>
        <dbReference type="ChEBI" id="CHEBI:43474"/>
        <dbReference type="ChEBI" id="CHEBI:57535"/>
        <dbReference type="ChEBI" id="CHEBI:57783"/>
        <dbReference type="ChEBI" id="CHEBI:58349"/>
        <dbReference type="ChEBI" id="CHEBI:537519"/>
        <dbReference type="EC" id="1.2.1.11"/>
    </reaction>
</comment>
<accession>A0A4D6YKL2</accession>
<dbReference type="GO" id="GO:0046983">
    <property type="term" value="F:protein dimerization activity"/>
    <property type="evidence" value="ECO:0007669"/>
    <property type="project" value="InterPro"/>
</dbReference>
<keyword evidence="13" id="KW-0457">Lysine biosynthesis</keyword>
<evidence type="ECO:0000313" key="19">
    <source>
        <dbReference type="EMBL" id="QCI27281.1"/>
    </source>
</evidence>
<comment type="pathway">
    <text evidence="4">Amino-acid biosynthesis; L-threonine biosynthesis; L-threonine from L-aspartate: step 2/5.</text>
</comment>
<evidence type="ECO:0000259" key="18">
    <source>
        <dbReference type="SMART" id="SM00859"/>
    </source>
</evidence>
<dbReference type="UniPathway" id="UPA00050">
    <property type="reaction ID" value="UER00463"/>
</dbReference>
<dbReference type="SMART" id="SM00859">
    <property type="entry name" value="Semialdhyde_dh"/>
    <property type="match status" value="1"/>
</dbReference>
<evidence type="ECO:0000256" key="2">
    <source>
        <dbReference type="ARBA" id="ARBA00005021"/>
    </source>
</evidence>
<dbReference type="NCBIfam" id="NF005144">
    <property type="entry name" value="PRK06598.1"/>
    <property type="match status" value="1"/>
</dbReference>
<keyword evidence="9" id="KW-0791">Threonine biosynthesis</keyword>
<feature type="active site" description="Acyl-thioester intermediate" evidence="17">
    <location>
        <position position="135"/>
    </location>
</feature>
<dbReference type="PROSITE" id="PS01103">
    <property type="entry name" value="ASD"/>
    <property type="match status" value="1"/>
</dbReference>
<evidence type="ECO:0000256" key="9">
    <source>
        <dbReference type="ARBA" id="ARBA00022697"/>
    </source>
</evidence>
<dbReference type="UniPathway" id="UPA00034">
    <property type="reaction ID" value="UER00016"/>
</dbReference>
<evidence type="ECO:0000256" key="15">
    <source>
        <dbReference type="ARBA" id="ARBA00047891"/>
    </source>
</evidence>
<evidence type="ECO:0000256" key="6">
    <source>
        <dbReference type="ARBA" id="ARBA00011738"/>
    </source>
</evidence>
<comment type="subunit">
    <text evidence="6">Homodimer.</text>
</comment>
<dbReference type="PIRSF" id="PIRSF000148">
    <property type="entry name" value="ASA_dh"/>
    <property type="match status" value="1"/>
</dbReference>
<evidence type="ECO:0000256" key="7">
    <source>
        <dbReference type="ARBA" id="ARBA00013120"/>
    </source>
</evidence>
<keyword evidence="11" id="KW-0220">Diaminopimelate biosynthesis</keyword>
<dbReference type="GO" id="GO:0009097">
    <property type="term" value="P:isoleucine biosynthetic process"/>
    <property type="evidence" value="ECO:0007669"/>
    <property type="project" value="InterPro"/>
</dbReference>
<evidence type="ECO:0000256" key="17">
    <source>
        <dbReference type="PIRSR" id="PIRSR000148-1"/>
    </source>
</evidence>
<organism evidence="19 20">
    <name type="scientific">Buchnera aphidicola</name>
    <name type="common">Therioaphis trifolii</name>
    <dbReference type="NCBI Taxonomy" id="1241884"/>
    <lineage>
        <taxon>Bacteria</taxon>
        <taxon>Pseudomonadati</taxon>
        <taxon>Pseudomonadota</taxon>
        <taxon>Gammaproteobacteria</taxon>
        <taxon>Enterobacterales</taxon>
        <taxon>Erwiniaceae</taxon>
        <taxon>Buchnera</taxon>
    </lineage>
</organism>
<feature type="domain" description="Semialdehyde dehydrogenase NAD-binding" evidence="18">
    <location>
        <begin position="4"/>
        <end position="122"/>
    </location>
</feature>
<evidence type="ECO:0000256" key="14">
    <source>
        <dbReference type="ARBA" id="ARBA00023167"/>
    </source>
</evidence>
<evidence type="ECO:0000256" key="8">
    <source>
        <dbReference type="ARBA" id="ARBA00022605"/>
    </source>
</evidence>
<reference evidence="19 20" key="1">
    <citation type="submission" date="2018-10" db="EMBL/GenBank/DDBJ databases">
        <title>Comparative functional genomics of the obligate endosymbiont Buchnera aphidicola.</title>
        <authorList>
            <person name="Chong R.A."/>
        </authorList>
    </citation>
    <scope>NUCLEOTIDE SEQUENCE [LARGE SCALE GENOMIC DNA]</scope>
    <source>
        <strain evidence="19 20">Tma</strain>
    </source>
</reference>
<evidence type="ECO:0000256" key="12">
    <source>
        <dbReference type="ARBA" id="ARBA00023002"/>
    </source>
</evidence>
<comment type="pathway">
    <text evidence="3">Amino-acid biosynthesis; L-lysine biosynthesis via DAP pathway; (S)-tetrahydrodipicolinate from L-aspartate: step 2/4.</text>
</comment>
<dbReference type="InterPro" id="IPR011534">
    <property type="entry name" value="Asp_ADH_gamma-type"/>
</dbReference>
<comment type="function">
    <text evidence="1">Catalyzes the NADPH-dependent formation of L-aspartate-semialdehyde (L-ASA) by the reductive dephosphorylation of L-aspartyl-4-phosphate.</text>
</comment>
<evidence type="ECO:0000256" key="3">
    <source>
        <dbReference type="ARBA" id="ARBA00005076"/>
    </source>
</evidence>
<dbReference type="OrthoDB" id="9022717at2"/>
<dbReference type="InterPro" id="IPR012280">
    <property type="entry name" value="Semialdhyde_DH_dimer_dom"/>
</dbReference>
<dbReference type="SUPFAM" id="SSF55347">
    <property type="entry name" value="Glyceraldehyde-3-phosphate dehydrogenase-like, C-terminal domain"/>
    <property type="match status" value="1"/>
</dbReference>
<dbReference type="CDD" id="cd02314">
    <property type="entry name" value="VcASADH1_like_N"/>
    <property type="match status" value="1"/>
</dbReference>
<evidence type="ECO:0000256" key="4">
    <source>
        <dbReference type="ARBA" id="ARBA00005097"/>
    </source>
</evidence>
<dbReference type="Gene3D" id="3.40.50.720">
    <property type="entry name" value="NAD(P)-binding Rossmann-like Domain"/>
    <property type="match status" value="1"/>
</dbReference>
<dbReference type="GO" id="GO:0051287">
    <property type="term" value="F:NAD binding"/>
    <property type="evidence" value="ECO:0007669"/>
    <property type="project" value="InterPro"/>
</dbReference>
<comment type="pathway">
    <text evidence="2">Amino-acid biosynthesis; L-methionine biosynthesis via de novo pathway; L-homoserine from L-aspartate: step 2/3.</text>
</comment>
<dbReference type="InterPro" id="IPR000319">
    <property type="entry name" value="Asp-semialdehyde_DH_CS"/>
</dbReference>
<dbReference type="Gene3D" id="3.30.360.10">
    <property type="entry name" value="Dihydrodipicolinate Reductase, domain 2"/>
    <property type="match status" value="1"/>
</dbReference>
<dbReference type="GO" id="GO:0004073">
    <property type="term" value="F:aspartate-semialdehyde dehydrogenase activity"/>
    <property type="evidence" value="ECO:0007669"/>
    <property type="project" value="UniProtKB-UniRule"/>
</dbReference>
<dbReference type="GO" id="GO:0009089">
    <property type="term" value="P:lysine biosynthetic process via diaminopimelate"/>
    <property type="evidence" value="ECO:0007669"/>
    <property type="project" value="UniProtKB-UniRule"/>
</dbReference>
<evidence type="ECO:0000256" key="10">
    <source>
        <dbReference type="ARBA" id="ARBA00022857"/>
    </source>
</evidence>
<keyword evidence="8" id="KW-0028">Amino-acid biosynthesis</keyword>
<dbReference type="InterPro" id="IPR036291">
    <property type="entry name" value="NAD(P)-bd_dom_sf"/>
</dbReference>
<dbReference type="GO" id="GO:0050661">
    <property type="term" value="F:NADP binding"/>
    <property type="evidence" value="ECO:0007669"/>
    <property type="project" value="InterPro"/>
</dbReference>
<dbReference type="InterPro" id="IPR000534">
    <property type="entry name" value="Semialdehyde_DH_NAD-bd"/>
</dbReference>
<dbReference type="NCBIfam" id="TIGR01745">
    <property type="entry name" value="asd_gamma"/>
    <property type="match status" value="1"/>
</dbReference>
<name>A0A4D6YKL2_9GAMM</name>
<evidence type="ECO:0000256" key="16">
    <source>
        <dbReference type="NCBIfam" id="TIGR01745"/>
    </source>
</evidence>
<dbReference type="EC" id="1.2.1.11" evidence="7 16"/>
<dbReference type="PANTHER" id="PTHR46278:SF4">
    <property type="entry name" value="ASPARTATE-SEMIALDEHYDE DEHYDROGENASE"/>
    <property type="match status" value="1"/>
</dbReference>
<keyword evidence="12 19" id="KW-0560">Oxidoreductase</keyword>
<dbReference type="GO" id="GO:0009088">
    <property type="term" value="P:threonine biosynthetic process"/>
    <property type="evidence" value="ECO:0007669"/>
    <property type="project" value="UniProtKB-UniPathway"/>
</dbReference>
<dbReference type="AlphaFoldDB" id="A0A4D6YKL2"/>
<comment type="similarity">
    <text evidence="5">Belongs to the aspartate-semialdehyde dehydrogenase family.</text>
</comment>
<evidence type="ECO:0000256" key="13">
    <source>
        <dbReference type="ARBA" id="ARBA00023154"/>
    </source>
</evidence>